<accession>A0A151XKT9</accession>
<protein>
    <recommendedName>
        <fullName evidence="3">Cilia- and flagella-associated protein 58 central coiled coil domain-containing protein</fullName>
    </recommendedName>
</protein>
<evidence type="ECO:0000256" key="1">
    <source>
        <dbReference type="ARBA" id="ARBA00023054"/>
    </source>
</evidence>
<dbReference type="GO" id="GO:0005856">
    <property type="term" value="C:cytoskeleton"/>
    <property type="evidence" value="ECO:0007669"/>
    <property type="project" value="TreeGrafter"/>
</dbReference>
<evidence type="ECO:0000313" key="5">
    <source>
        <dbReference type="Proteomes" id="UP000075809"/>
    </source>
</evidence>
<dbReference type="Proteomes" id="UP000075809">
    <property type="component" value="Unassembled WGS sequence"/>
</dbReference>
<feature type="coiled-coil region" evidence="2">
    <location>
        <begin position="250"/>
        <end position="358"/>
    </location>
</feature>
<reference evidence="4 5" key="1">
    <citation type="submission" date="2015-09" db="EMBL/GenBank/DDBJ databases">
        <title>Trachymyrmex zeteki WGS genome.</title>
        <authorList>
            <person name="Nygaard S."/>
            <person name="Hu H."/>
            <person name="Boomsma J."/>
            <person name="Zhang G."/>
        </authorList>
    </citation>
    <scope>NUCLEOTIDE SEQUENCE [LARGE SCALE GENOMIC DNA]</scope>
    <source>
        <strain evidence="4">Tzet28-1</strain>
        <tissue evidence="4">Whole body</tissue>
    </source>
</reference>
<dbReference type="STRING" id="64791.A0A151XKT9"/>
<feature type="coiled-coil region" evidence="2">
    <location>
        <begin position="474"/>
        <end position="508"/>
    </location>
</feature>
<dbReference type="AlphaFoldDB" id="A0A151XKT9"/>
<keyword evidence="1 2" id="KW-0175">Coiled coil</keyword>
<sequence>MSANEALAPFETEYTRLYESLYKAHRNEKELSEQCILLKNEIVDNTHKINELKKTVEAYQDDIARLKQEVTKTMKLADAEHAREQNAQEMIENLRLNITKLGLEIEQKNKLLAAEKDITISKKKENLLKEREILIGEMETMRQRLKNISCYAEELEQKSNEVNQRMTEMQEIIGMQLNEISREKGVRERLEMEVRRLQEEIIIKKSELEVANVSVETSTNNVTRLENLIKDQKITDEKLRKKMSKLMLKKMNLQTDFDNAIVEIEKLEKELSDKGKKIRNIKYELNRTKEDSAKYKHEKDLIDKRLLKAESEQSKLKRELKQTLINVKNVEHDAQICRKEQLEDKQRIENLLREKNNIVLIKETAYERIKRLDHELLLCGHGKKKMEHEMDTLTQTIDDMKKQMEVVEKERDRYSTAVQGLEQKLERQISETEQKQVEVLDYKKSLADVETKYRQHQSLFEAVRAEWNLCNRSLIETQEEVQDLKSKLKITSQQTEQLKEDIAMKEANLVKKEFRINEEVIKNYNNKSKLVSLVLNRTLQCGEKQYNQKLEDIRLLKFEVKRLRTEKMLLTKNIFNVSDLRQEVFHLNRNLTKEKLKVTALEEEIQTPLNIHRWRKLEGTDPTTFELVKKVQILQERILKMSTDIIHKERKLKDAEKLYMNLRDVLSKQPNSQRETSLNKVQNILRKRGEKIKCLIAELNMYESQVGGFKDDMITMTNEMCELMKIFYAQKIKLQKIKEMTLKSTYKTILPDILVRTKKFYGGGFKIKTLTSKIHCTMDSSASK</sequence>
<name>A0A151XKT9_9HYME</name>
<organism evidence="4 5">
    <name type="scientific">Mycetomoellerius zeteki</name>
    <dbReference type="NCBI Taxonomy" id="64791"/>
    <lineage>
        <taxon>Eukaryota</taxon>
        <taxon>Metazoa</taxon>
        <taxon>Ecdysozoa</taxon>
        <taxon>Arthropoda</taxon>
        <taxon>Hexapoda</taxon>
        <taxon>Insecta</taxon>
        <taxon>Pterygota</taxon>
        <taxon>Neoptera</taxon>
        <taxon>Endopterygota</taxon>
        <taxon>Hymenoptera</taxon>
        <taxon>Apocrita</taxon>
        <taxon>Aculeata</taxon>
        <taxon>Formicoidea</taxon>
        <taxon>Formicidae</taxon>
        <taxon>Myrmicinae</taxon>
        <taxon>Mycetomoellerius</taxon>
    </lineage>
</organism>
<dbReference type="EMBL" id="KQ982036">
    <property type="protein sequence ID" value="KYQ60810.1"/>
    <property type="molecule type" value="Genomic_DNA"/>
</dbReference>
<evidence type="ECO:0000259" key="3">
    <source>
        <dbReference type="Pfam" id="PF21771"/>
    </source>
</evidence>
<dbReference type="PANTHER" id="PTHR32083">
    <property type="entry name" value="CILIA AND FLAGELLA-ASSOCIATED PROTEIN 58-RELATED"/>
    <property type="match status" value="1"/>
</dbReference>
<gene>
    <name evidence="4" type="ORF">ALC60_00137</name>
</gene>
<dbReference type="PANTHER" id="PTHR32083:SF0">
    <property type="entry name" value="CILIA AND FLAGELLA-ASSOCIATED PROTEIN 58"/>
    <property type="match status" value="1"/>
</dbReference>
<dbReference type="InterPro" id="IPR049270">
    <property type="entry name" value="CFAP58_CC"/>
</dbReference>
<feature type="coiled-coil region" evidence="2">
    <location>
        <begin position="49"/>
        <end position="207"/>
    </location>
</feature>
<evidence type="ECO:0000256" key="2">
    <source>
        <dbReference type="SAM" id="Coils"/>
    </source>
</evidence>
<feature type="domain" description="Cilia- and flagella-associated protein 58 central coiled coil" evidence="3">
    <location>
        <begin position="340"/>
        <end position="514"/>
    </location>
</feature>
<proteinExistence type="predicted"/>
<evidence type="ECO:0000313" key="4">
    <source>
        <dbReference type="EMBL" id="KYQ60810.1"/>
    </source>
</evidence>
<dbReference type="Pfam" id="PF21771">
    <property type="entry name" value="CFAP58_CC"/>
    <property type="match status" value="1"/>
</dbReference>
<feature type="coiled-coil region" evidence="2">
    <location>
        <begin position="383"/>
        <end position="438"/>
    </location>
</feature>
<keyword evidence="5" id="KW-1185">Reference proteome</keyword>